<dbReference type="Proteomes" id="UP000183567">
    <property type="component" value="Unassembled WGS sequence"/>
</dbReference>
<organism evidence="1 2">
    <name type="scientific">Rhizopogon vesiculosus</name>
    <dbReference type="NCBI Taxonomy" id="180088"/>
    <lineage>
        <taxon>Eukaryota</taxon>
        <taxon>Fungi</taxon>
        <taxon>Dikarya</taxon>
        <taxon>Basidiomycota</taxon>
        <taxon>Agaricomycotina</taxon>
        <taxon>Agaricomycetes</taxon>
        <taxon>Agaricomycetidae</taxon>
        <taxon>Boletales</taxon>
        <taxon>Suillineae</taxon>
        <taxon>Rhizopogonaceae</taxon>
        <taxon>Rhizopogon</taxon>
    </lineage>
</organism>
<reference evidence="1 2" key="1">
    <citation type="submission" date="2016-03" db="EMBL/GenBank/DDBJ databases">
        <title>Comparative genomics of the ectomycorrhizal sister species Rhizopogon vinicolor and Rhizopogon vesiculosus (Basidiomycota: Boletales) reveals a divergence of the mating type B locus.</title>
        <authorList>
            <person name="Mujic A.B."/>
            <person name="Kuo A."/>
            <person name="Tritt A."/>
            <person name="Lipzen A."/>
            <person name="Chen C."/>
            <person name="Johnson J."/>
            <person name="Sharma A."/>
            <person name="Barry K."/>
            <person name="Grigoriev I.V."/>
            <person name="Spatafora J.W."/>
        </authorList>
    </citation>
    <scope>NUCLEOTIDE SEQUENCE [LARGE SCALE GENOMIC DNA]</scope>
    <source>
        <strain evidence="1 2">AM-OR11-056</strain>
    </source>
</reference>
<dbReference type="AlphaFoldDB" id="A0A1J8PI18"/>
<dbReference type="EMBL" id="LVVM01006243">
    <property type="protein sequence ID" value="OJA08613.1"/>
    <property type="molecule type" value="Genomic_DNA"/>
</dbReference>
<gene>
    <name evidence="1" type="ORF">AZE42_04841</name>
</gene>
<evidence type="ECO:0000313" key="2">
    <source>
        <dbReference type="Proteomes" id="UP000183567"/>
    </source>
</evidence>
<protein>
    <submittedName>
        <fullName evidence="1">Uncharacterized protein</fullName>
    </submittedName>
</protein>
<comment type="caution">
    <text evidence="1">The sequence shown here is derived from an EMBL/GenBank/DDBJ whole genome shotgun (WGS) entry which is preliminary data.</text>
</comment>
<proteinExistence type="predicted"/>
<evidence type="ECO:0000313" key="1">
    <source>
        <dbReference type="EMBL" id="OJA08613.1"/>
    </source>
</evidence>
<name>A0A1J8PI18_9AGAM</name>
<sequence length="19" mass="2008">MHEPVPSVDAVLLSGDVSR</sequence>
<accession>A0A1J8PI18</accession>
<keyword evidence="2" id="KW-1185">Reference proteome</keyword>